<feature type="chain" id="PRO_5011790384" evidence="4">
    <location>
        <begin position="30"/>
        <end position="105"/>
    </location>
</feature>
<dbReference type="PANTHER" id="PTHR33154">
    <property type="entry name" value="TRANSCRIPTIONAL REGULATOR, ARSR FAMILY"/>
    <property type="match status" value="1"/>
</dbReference>
<dbReference type="Pfam" id="PF12840">
    <property type="entry name" value="HTH_20"/>
    <property type="match status" value="1"/>
</dbReference>
<dbReference type="CDD" id="cd00090">
    <property type="entry name" value="HTH_ARSR"/>
    <property type="match status" value="1"/>
</dbReference>
<reference evidence="6 7" key="1">
    <citation type="submission" date="2016-10" db="EMBL/GenBank/DDBJ databases">
        <authorList>
            <person name="de Groot N.N."/>
        </authorList>
    </citation>
    <scope>NUCLEOTIDE SEQUENCE [LARGE SCALE GENOMIC DNA]</scope>
    <source>
        <strain evidence="6 7">DSM 18684</strain>
    </source>
</reference>
<dbReference type="NCBIfam" id="NF033788">
    <property type="entry name" value="HTH_metalloreg"/>
    <property type="match status" value="1"/>
</dbReference>
<dbReference type="PANTHER" id="PTHR33154:SF33">
    <property type="entry name" value="TRANSCRIPTIONAL REPRESSOR SDPR"/>
    <property type="match status" value="1"/>
</dbReference>
<evidence type="ECO:0000256" key="4">
    <source>
        <dbReference type="SAM" id="SignalP"/>
    </source>
</evidence>
<organism evidence="6 7">
    <name type="scientific">Pedobacter insulae</name>
    <dbReference type="NCBI Taxonomy" id="414048"/>
    <lineage>
        <taxon>Bacteria</taxon>
        <taxon>Pseudomonadati</taxon>
        <taxon>Bacteroidota</taxon>
        <taxon>Sphingobacteriia</taxon>
        <taxon>Sphingobacteriales</taxon>
        <taxon>Sphingobacteriaceae</taxon>
        <taxon>Pedobacter</taxon>
    </lineage>
</organism>
<dbReference type="InterPro" id="IPR036388">
    <property type="entry name" value="WH-like_DNA-bd_sf"/>
</dbReference>
<protein>
    <submittedName>
        <fullName evidence="6">DNA-binding transcriptional regulator, ArsR family</fullName>
    </submittedName>
</protein>
<dbReference type="InterPro" id="IPR051081">
    <property type="entry name" value="HTH_MetalResp_TranReg"/>
</dbReference>
<keyword evidence="3" id="KW-0804">Transcription</keyword>
<dbReference type="Proteomes" id="UP000199666">
    <property type="component" value="Unassembled WGS sequence"/>
</dbReference>
<proteinExistence type="predicted"/>
<dbReference type="InterPro" id="IPR036390">
    <property type="entry name" value="WH_DNA-bd_sf"/>
</dbReference>
<dbReference type="STRING" id="414048.SAMN04489864_10379"/>
<evidence type="ECO:0000313" key="7">
    <source>
        <dbReference type="Proteomes" id="UP000199666"/>
    </source>
</evidence>
<feature type="signal peptide" evidence="4">
    <location>
        <begin position="1"/>
        <end position="29"/>
    </location>
</feature>
<dbReference type="PRINTS" id="PR00778">
    <property type="entry name" value="HTHARSR"/>
</dbReference>
<keyword evidence="4" id="KW-0732">Signal</keyword>
<evidence type="ECO:0000313" key="6">
    <source>
        <dbReference type="EMBL" id="SFG89413.1"/>
    </source>
</evidence>
<keyword evidence="1" id="KW-0805">Transcription regulation</keyword>
<dbReference type="SUPFAM" id="SSF46785">
    <property type="entry name" value="Winged helix' DNA-binding domain"/>
    <property type="match status" value="1"/>
</dbReference>
<dbReference type="Gene3D" id="1.10.10.10">
    <property type="entry name" value="Winged helix-like DNA-binding domain superfamily/Winged helix DNA-binding domain"/>
    <property type="match status" value="1"/>
</dbReference>
<keyword evidence="2 6" id="KW-0238">DNA-binding</keyword>
<evidence type="ECO:0000256" key="2">
    <source>
        <dbReference type="ARBA" id="ARBA00023125"/>
    </source>
</evidence>
<dbReference type="EMBL" id="FOPP01000003">
    <property type="protein sequence ID" value="SFG89413.1"/>
    <property type="molecule type" value="Genomic_DNA"/>
</dbReference>
<evidence type="ECO:0000256" key="3">
    <source>
        <dbReference type="ARBA" id="ARBA00023163"/>
    </source>
</evidence>
<gene>
    <name evidence="6" type="ORF">SAMN04489864_10379</name>
</gene>
<dbReference type="RefSeq" id="WP_090992603.1">
    <property type="nucleotide sequence ID" value="NZ_FOPP01000003.1"/>
</dbReference>
<dbReference type="InterPro" id="IPR011991">
    <property type="entry name" value="ArsR-like_HTH"/>
</dbReference>
<feature type="domain" description="HTH arsR-type" evidence="5">
    <location>
        <begin position="1"/>
        <end position="93"/>
    </location>
</feature>
<dbReference type="OrthoDB" id="9799175at2"/>
<keyword evidence="7" id="KW-1185">Reference proteome</keyword>
<dbReference type="InterPro" id="IPR001845">
    <property type="entry name" value="HTH_ArsR_DNA-bd_dom"/>
</dbReference>
<dbReference type="PROSITE" id="PS50987">
    <property type="entry name" value="HTH_ARSR_2"/>
    <property type="match status" value="1"/>
</dbReference>
<dbReference type="SMART" id="SM00418">
    <property type="entry name" value="HTH_ARSR"/>
    <property type="match status" value="1"/>
</dbReference>
<dbReference type="GO" id="GO:0003677">
    <property type="term" value="F:DNA binding"/>
    <property type="evidence" value="ECO:0007669"/>
    <property type="project" value="UniProtKB-KW"/>
</dbReference>
<evidence type="ECO:0000256" key="1">
    <source>
        <dbReference type="ARBA" id="ARBA00023015"/>
    </source>
</evidence>
<accession>A0A1I2VJX5</accession>
<dbReference type="GO" id="GO:0003700">
    <property type="term" value="F:DNA-binding transcription factor activity"/>
    <property type="evidence" value="ECO:0007669"/>
    <property type="project" value="InterPro"/>
</dbReference>
<sequence>MNLRRDVFQAIADPTRRAILLLLATQSMAAGAIASNFDTARPTISKHLQILTECKLLRQEQNGREIHYHVNAKTMKEVADFIEPFRQMWDERFNKLEDIMKKYKA</sequence>
<name>A0A1I2VJX5_9SPHI</name>
<dbReference type="AlphaFoldDB" id="A0A1I2VJX5"/>
<evidence type="ECO:0000259" key="5">
    <source>
        <dbReference type="PROSITE" id="PS50987"/>
    </source>
</evidence>